<protein>
    <submittedName>
        <fullName evidence="1">Uncharacterized protein</fullName>
    </submittedName>
</protein>
<evidence type="ECO:0000313" key="1">
    <source>
        <dbReference type="EMBL" id="OWY98144.1"/>
    </source>
</evidence>
<dbReference type="OrthoDB" id="153068at2759"/>
<reference evidence="2" key="1">
    <citation type="submission" date="2017-03" db="EMBL/GenBank/DDBJ databases">
        <title>Phytopthora megakarya and P. palmivora, two closely related causual agents of cacao black pod achieved similar genome size and gene model numbers by different mechanisms.</title>
        <authorList>
            <person name="Ali S."/>
            <person name="Shao J."/>
            <person name="Larry D.J."/>
            <person name="Kronmiller B."/>
            <person name="Shen D."/>
            <person name="Strem M.D."/>
            <person name="Melnick R.L."/>
            <person name="Guiltinan M.J."/>
            <person name="Tyler B.M."/>
            <person name="Meinhardt L.W."/>
            <person name="Bailey B.A."/>
        </authorList>
    </citation>
    <scope>NUCLEOTIDE SEQUENCE [LARGE SCALE GENOMIC DNA]</scope>
    <source>
        <strain evidence="2">zdho120</strain>
    </source>
</reference>
<gene>
    <name evidence="1" type="ORF">PHMEG_00031159</name>
</gene>
<dbReference type="AlphaFoldDB" id="A0A225UYP8"/>
<dbReference type="EMBL" id="NBNE01009699">
    <property type="protein sequence ID" value="OWY98144.1"/>
    <property type="molecule type" value="Genomic_DNA"/>
</dbReference>
<keyword evidence="2" id="KW-1185">Reference proteome</keyword>
<feature type="non-terminal residue" evidence="1">
    <location>
        <position position="292"/>
    </location>
</feature>
<accession>A0A225UYP8</accession>
<proteinExistence type="predicted"/>
<evidence type="ECO:0000313" key="2">
    <source>
        <dbReference type="Proteomes" id="UP000198211"/>
    </source>
</evidence>
<organism evidence="1 2">
    <name type="scientific">Phytophthora megakarya</name>
    <dbReference type="NCBI Taxonomy" id="4795"/>
    <lineage>
        <taxon>Eukaryota</taxon>
        <taxon>Sar</taxon>
        <taxon>Stramenopiles</taxon>
        <taxon>Oomycota</taxon>
        <taxon>Peronosporomycetes</taxon>
        <taxon>Peronosporales</taxon>
        <taxon>Peronosporaceae</taxon>
        <taxon>Phytophthora</taxon>
    </lineage>
</organism>
<name>A0A225UYP8_9STRA</name>
<comment type="caution">
    <text evidence="1">The sequence shown here is derived from an EMBL/GenBank/DDBJ whole genome shotgun (WGS) entry which is preliminary data.</text>
</comment>
<sequence>MASGTQDASGSWALRTSGRRYVGRLQAHWADITSTRLECHALIAGLAATRDSGLQICDNQAAIKTLETARAIVMGKCSSHIKYRNRHRIEIRSMVQLMRTDGSFASKWVRSHQEQEACVDSTLAEQRIALAVVDKDATVGHTETMTSDYDHLIQWDMVHLLDDTSKPVLGSVRAFLMARAGERRKDMWIRSQNLKGPHKQTACKTELVTPEVLRWDDQQKYASDMCYTPMPKRTCSVNSGSLTVGCAQERSTGLVLVQPHVLVLPISTLRTAQPSKKFAVNGGYPIKKAISQ</sequence>
<dbReference type="Proteomes" id="UP000198211">
    <property type="component" value="Unassembled WGS sequence"/>
</dbReference>